<gene>
    <name evidence="3" type="ORF">J5N97_008705</name>
</gene>
<keyword evidence="1" id="KW-0812">Transmembrane</keyword>
<evidence type="ECO:0000313" key="4">
    <source>
        <dbReference type="Proteomes" id="UP001085076"/>
    </source>
</evidence>
<dbReference type="InterPro" id="IPR029063">
    <property type="entry name" value="SAM-dependent_MTases_sf"/>
</dbReference>
<dbReference type="PANTHER" id="PTHR47291:SF1">
    <property type="entry name" value="PEPTIDE UPSTREAM PROTEIN"/>
    <property type="match status" value="1"/>
</dbReference>
<feature type="transmembrane region" description="Helical" evidence="1">
    <location>
        <begin position="7"/>
        <end position="32"/>
    </location>
</feature>
<organism evidence="3 4">
    <name type="scientific">Dioscorea zingiberensis</name>
    <dbReference type="NCBI Taxonomy" id="325984"/>
    <lineage>
        <taxon>Eukaryota</taxon>
        <taxon>Viridiplantae</taxon>
        <taxon>Streptophyta</taxon>
        <taxon>Embryophyta</taxon>
        <taxon>Tracheophyta</taxon>
        <taxon>Spermatophyta</taxon>
        <taxon>Magnoliopsida</taxon>
        <taxon>Liliopsida</taxon>
        <taxon>Dioscoreales</taxon>
        <taxon>Dioscoreaceae</taxon>
        <taxon>Dioscorea</taxon>
    </lineage>
</organism>
<dbReference type="InterPro" id="IPR013216">
    <property type="entry name" value="Methyltransf_11"/>
</dbReference>
<dbReference type="SUPFAM" id="SSF53335">
    <property type="entry name" value="S-adenosyl-L-methionine-dependent methyltransferases"/>
    <property type="match status" value="1"/>
</dbReference>
<evidence type="ECO:0000256" key="1">
    <source>
        <dbReference type="SAM" id="Phobius"/>
    </source>
</evidence>
<dbReference type="OrthoDB" id="1076011at2759"/>
<feature type="domain" description="Methyltransferase type 11" evidence="2">
    <location>
        <begin position="68"/>
        <end position="138"/>
    </location>
</feature>
<protein>
    <recommendedName>
        <fullName evidence="2">Methyltransferase type 11 domain-containing protein</fullName>
    </recommendedName>
</protein>
<dbReference type="Gene3D" id="3.40.50.150">
    <property type="entry name" value="Vaccinia Virus protein VP39"/>
    <property type="match status" value="1"/>
</dbReference>
<keyword evidence="1" id="KW-1133">Transmembrane helix</keyword>
<reference evidence="3" key="2">
    <citation type="journal article" date="2022" name="Hortic Res">
        <title>The genome of Dioscorea zingiberensis sheds light on the biosynthesis, origin and evolution of the medicinally important diosgenin saponins.</title>
        <authorList>
            <person name="Li Y."/>
            <person name="Tan C."/>
            <person name="Li Z."/>
            <person name="Guo J."/>
            <person name="Li S."/>
            <person name="Chen X."/>
            <person name="Wang C."/>
            <person name="Dai X."/>
            <person name="Yang H."/>
            <person name="Song W."/>
            <person name="Hou L."/>
            <person name="Xu J."/>
            <person name="Tong Z."/>
            <person name="Xu A."/>
            <person name="Yuan X."/>
            <person name="Wang W."/>
            <person name="Yang Q."/>
            <person name="Chen L."/>
            <person name="Sun Z."/>
            <person name="Wang K."/>
            <person name="Pan B."/>
            <person name="Chen J."/>
            <person name="Bao Y."/>
            <person name="Liu F."/>
            <person name="Qi X."/>
            <person name="Gang D.R."/>
            <person name="Wen J."/>
            <person name="Li J."/>
        </authorList>
    </citation>
    <scope>NUCLEOTIDE SEQUENCE</scope>
    <source>
        <strain evidence="3">Dzin_1.0</strain>
    </source>
</reference>
<dbReference type="PANTHER" id="PTHR47291">
    <property type="entry name" value="PEPTIDE UPSTREAM PROTEIN"/>
    <property type="match status" value="1"/>
</dbReference>
<keyword evidence="4" id="KW-1185">Reference proteome</keyword>
<evidence type="ECO:0000313" key="3">
    <source>
        <dbReference type="EMBL" id="KAJ0980450.1"/>
    </source>
</evidence>
<dbReference type="AlphaFoldDB" id="A0A9D5CV59"/>
<keyword evidence="1" id="KW-0472">Membrane</keyword>
<evidence type="ECO:0000259" key="2">
    <source>
        <dbReference type="Pfam" id="PF08241"/>
    </source>
</evidence>
<dbReference type="EMBL" id="JAGGNH010000002">
    <property type="protein sequence ID" value="KAJ0980450.1"/>
    <property type="molecule type" value="Genomic_DNA"/>
</dbReference>
<dbReference type="GO" id="GO:0008757">
    <property type="term" value="F:S-adenosylmethionine-dependent methyltransferase activity"/>
    <property type="evidence" value="ECO:0007669"/>
    <property type="project" value="InterPro"/>
</dbReference>
<sequence length="275" mass="29507">MGPTRSLVFQIIAAAAVSTMMVLLVFDLIAVIGNSGCDFSPSGPNASPTDLDAAFHELEKSGWLPAGGRAISVGPDPGFAAATMRRLGFSAVVAASATACCGLPFDDGSFDFAFSAALDRVRVPARVVLEMERVIRPGRLGVVYKLRSGPVRPDGLMKAAAPVASLLRLSDVIGARFVNGSGLVVFKKRGKGGPSTVRLGSGECEEKMTKMPSLFVEISKAMMATFLFEASASLWQIQRSKHPFLVNQNFQIPWNFSCERALDAYWIMEKENPSR</sequence>
<dbReference type="Pfam" id="PF08241">
    <property type="entry name" value="Methyltransf_11"/>
    <property type="match status" value="1"/>
</dbReference>
<proteinExistence type="predicted"/>
<reference evidence="3" key="1">
    <citation type="submission" date="2021-03" db="EMBL/GenBank/DDBJ databases">
        <authorList>
            <person name="Li Z."/>
            <person name="Yang C."/>
        </authorList>
    </citation>
    <scope>NUCLEOTIDE SEQUENCE</scope>
    <source>
        <strain evidence="3">Dzin_1.0</strain>
        <tissue evidence="3">Leaf</tissue>
    </source>
</reference>
<dbReference type="Proteomes" id="UP001085076">
    <property type="component" value="Miscellaneous, Linkage group lg02"/>
</dbReference>
<name>A0A9D5CV59_9LILI</name>
<accession>A0A9D5CV59</accession>
<comment type="caution">
    <text evidence="3">The sequence shown here is derived from an EMBL/GenBank/DDBJ whole genome shotgun (WGS) entry which is preliminary data.</text>
</comment>